<keyword evidence="2" id="KW-1133">Transmembrane helix</keyword>
<proteinExistence type="predicted"/>
<gene>
    <name evidence="3" type="ORF">OHA16_34990</name>
</gene>
<sequence length="307" mass="31627">MTTQGERAPSSAESPAERPAHDVSERLDGAYRPRRVTARRVVGWITVVGVVAAGGWIVTRPTPGDYIPGLGPSSKEVSKTPPIVGDPPQRTLVDPEALDVEAYFPAQRIVESGSYKGKRSGVRRGDNCTEVLQDRALDLLREAGCKGYLAVSFTAQDKPVLSSVTLLRFTDAPAAARAAEALRARSGSVAFILPDASAAPVLPAGLARPAIEPRVELVGHYVTVASSRPAEMYPGGGAPAPAPTTPAPAPTTPAAPGTGTASPTVGASVPPASPLPVPSASTPGLDQLLDEATRAVSHSAGAPFVWM</sequence>
<feature type="compositionally biased region" description="Pro residues" evidence="1">
    <location>
        <begin position="240"/>
        <end position="253"/>
    </location>
</feature>
<accession>A0ABZ1U979</accession>
<organism evidence="3 4">
    <name type="scientific">Kitasatospora purpeofusca</name>
    <dbReference type="NCBI Taxonomy" id="67352"/>
    <lineage>
        <taxon>Bacteria</taxon>
        <taxon>Bacillati</taxon>
        <taxon>Actinomycetota</taxon>
        <taxon>Actinomycetes</taxon>
        <taxon>Kitasatosporales</taxon>
        <taxon>Streptomycetaceae</taxon>
        <taxon>Kitasatospora</taxon>
    </lineage>
</organism>
<evidence type="ECO:0000313" key="4">
    <source>
        <dbReference type="Proteomes" id="UP001432222"/>
    </source>
</evidence>
<keyword evidence="2" id="KW-0812">Transmembrane</keyword>
<protein>
    <recommendedName>
        <fullName evidence="5">SPOR domain-containing protein</fullName>
    </recommendedName>
</protein>
<dbReference type="EMBL" id="CP108110">
    <property type="protein sequence ID" value="WUQ87732.1"/>
    <property type="molecule type" value="Genomic_DNA"/>
</dbReference>
<evidence type="ECO:0000313" key="3">
    <source>
        <dbReference type="EMBL" id="WUQ87732.1"/>
    </source>
</evidence>
<evidence type="ECO:0000256" key="1">
    <source>
        <dbReference type="SAM" id="MobiDB-lite"/>
    </source>
</evidence>
<evidence type="ECO:0000256" key="2">
    <source>
        <dbReference type="SAM" id="Phobius"/>
    </source>
</evidence>
<evidence type="ECO:0008006" key="5">
    <source>
        <dbReference type="Google" id="ProtNLM"/>
    </source>
</evidence>
<feature type="compositionally biased region" description="Basic and acidic residues" evidence="1">
    <location>
        <begin position="15"/>
        <end position="26"/>
    </location>
</feature>
<keyword evidence="4" id="KW-1185">Reference proteome</keyword>
<dbReference type="Proteomes" id="UP001432222">
    <property type="component" value="Chromosome"/>
</dbReference>
<feature type="region of interest" description="Disordered" evidence="1">
    <location>
        <begin position="233"/>
        <end position="285"/>
    </location>
</feature>
<keyword evidence="2" id="KW-0472">Membrane</keyword>
<feature type="region of interest" description="Disordered" evidence="1">
    <location>
        <begin position="1"/>
        <end position="26"/>
    </location>
</feature>
<name>A0ABZ1U979_9ACTN</name>
<feature type="compositionally biased region" description="Low complexity" evidence="1">
    <location>
        <begin position="254"/>
        <end position="270"/>
    </location>
</feature>
<feature type="transmembrane region" description="Helical" evidence="2">
    <location>
        <begin position="41"/>
        <end position="58"/>
    </location>
</feature>
<reference evidence="3" key="1">
    <citation type="submission" date="2022-10" db="EMBL/GenBank/DDBJ databases">
        <title>The complete genomes of actinobacterial strains from the NBC collection.</title>
        <authorList>
            <person name="Joergensen T.S."/>
            <person name="Alvarez Arevalo M."/>
            <person name="Sterndorff E.B."/>
            <person name="Faurdal D."/>
            <person name="Vuksanovic O."/>
            <person name="Mourched A.-S."/>
            <person name="Charusanti P."/>
            <person name="Shaw S."/>
            <person name="Blin K."/>
            <person name="Weber T."/>
        </authorList>
    </citation>
    <scope>NUCLEOTIDE SEQUENCE</scope>
    <source>
        <strain evidence="3">NBC_00222</strain>
    </source>
</reference>
<dbReference type="RefSeq" id="WP_328958289.1">
    <property type="nucleotide sequence ID" value="NZ_CP108110.1"/>
</dbReference>